<keyword evidence="3" id="KW-1185">Reference proteome</keyword>
<dbReference type="AlphaFoldDB" id="A0A0J8AXN0"/>
<gene>
    <name evidence="2" type="ORF">BVRB_030100</name>
</gene>
<evidence type="ECO:0000313" key="2">
    <source>
        <dbReference type="EMBL" id="KMS93574.1"/>
    </source>
</evidence>
<dbReference type="Proteomes" id="UP000035740">
    <property type="component" value="Unassembled WGS sequence"/>
</dbReference>
<name>A0A0J8AXN0_BETVV</name>
<feature type="non-terminal residue" evidence="2">
    <location>
        <position position="117"/>
    </location>
</feature>
<organism evidence="2 3">
    <name type="scientific">Beta vulgaris subsp. vulgaris</name>
    <name type="common">Beet</name>
    <dbReference type="NCBI Taxonomy" id="3555"/>
    <lineage>
        <taxon>Eukaryota</taxon>
        <taxon>Viridiplantae</taxon>
        <taxon>Streptophyta</taxon>
        <taxon>Embryophyta</taxon>
        <taxon>Tracheophyta</taxon>
        <taxon>Spermatophyta</taxon>
        <taxon>Magnoliopsida</taxon>
        <taxon>eudicotyledons</taxon>
        <taxon>Gunneridae</taxon>
        <taxon>Pentapetalae</taxon>
        <taxon>Caryophyllales</taxon>
        <taxon>Chenopodiaceae</taxon>
        <taxon>Betoideae</taxon>
        <taxon>Beta</taxon>
    </lineage>
</organism>
<dbReference type="EMBL" id="KQ101130">
    <property type="protein sequence ID" value="KMS93574.1"/>
    <property type="molecule type" value="Genomic_DNA"/>
</dbReference>
<sequence>NNHHNDDIRTSRKAVRSGRSHSDRWSGLLLYAAITVNMTGAANRDAVPARLHLRGTPADQHHDGDNPGSGFVFFRHAHPFPSPPMSPSARSVSPRSPRLPDFAAVGNGDDVSEDIAA</sequence>
<evidence type="ECO:0000256" key="1">
    <source>
        <dbReference type="SAM" id="MobiDB-lite"/>
    </source>
</evidence>
<reference evidence="2 3" key="1">
    <citation type="journal article" date="2014" name="Nature">
        <title>The genome of the recently domesticated crop plant sugar beet (Beta vulgaris).</title>
        <authorList>
            <person name="Dohm J.C."/>
            <person name="Minoche A.E."/>
            <person name="Holtgrawe D."/>
            <person name="Capella-Gutierrez S."/>
            <person name="Zakrzewski F."/>
            <person name="Tafer H."/>
            <person name="Rupp O."/>
            <person name="Sorensen T.R."/>
            <person name="Stracke R."/>
            <person name="Reinhardt R."/>
            <person name="Goesmann A."/>
            <person name="Kraft T."/>
            <person name="Schulz B."/>
            <person name="Stadler P.F."/>
            <person name="Schmidt T."/>
            <person name="Gabaldon T."/>
            <person name="Lehrach H."/>
            <person name="Weisshaar B."/>
            <person name="Himmelbauer H."/>
        </authorList>
    </citation>
    <scope>NUCLEOTIDE SEQUENCE [LARGE SCALE GENOMIC DNA]</scope>
    <source>
        <tissue evidence="2">Taproot</tissue>
    </source>
</reference>
<evidence type="ECO:0000313" key="3">
    <source>
        <dbReference type="Proteomes" id="UP000035740"/>
    </source>
</evidence>
<feature type="region of interest" description="Disordered" evidence="1">
    <location>
        <begin position="1"/>
        <end position="23"/>
    </location>
</feature>
<feature type="non-terminal residue" evidence="2">
    <location>
        <position position="1"/>
    </location>
</feature>
<dbReference type="Gramene" id="KMS93574">
    <property type="protein sequence ID" value="KMS93574"/>
    <property type="gene ID" value="BVRB_030100"/>
</dbReference>
<accession>A0A0J8AXN0</accession>
<feature type="compositionally biased region" description="Low complexity" evidence="1">
    <location>
        <begin position="87"/>
        <end position="100"/>
    </location>
</feature>
<proteinExistence type="predicted"/>
<feature type="region of interest" description="Disordered" evidence="1">
    <location>
        <begin position="55"/>
        <end position="117"/>
    </location>
</feature>
<feature type="compositionally biased region" description="Basic and acidic residues" evidence="1">
    <location>
        <begin position="1"/>
        <end position="10"/>
    </location>
</feature>
<protein>
    <submittedName>
        <fullName evidence="2">Uncharacterized protein</fullName>
    </submittedName>
</protein>